<dbReference type="Proteomes" id="UP001251528">
    <property type="component" value="Unassembled WGS sequence"/>
</dbReference>
<protein>
    <recommendedName>
        <fullName evidence="4">Zn(2)-C6 fungal-type domain-containing protein</fullName>
    </recommendedName>
</protein>
<evidence type="ECO:0000256" key="2">
    <source>
        <dbReference type="ARBA" id="ARBA00023242"/>
    </source>
</evidence>
<dbReference type="Pfam" id="PF11951">
    <property type="entry name" value="Fungal_trans_2"/>
    <property type="match status" value="1"/>
</dbReference>
<keyword evidence="6" id="KW-1185">Reference proteome</keyword>
<dbReference type="SUPFAM" id="SSF57701">
    <property type="entry name" value="Zn2/Cys6 DNA-binding domain"/>
    <property type="match status" value="1"/>
</dbReference>
<dbReference type="SMART" id="SM00066">
    <property type="entry name" value="GAL4"/>
    <property type="match status" value="1"/>
</dbReference>
<feature type="compositionally biased region" description="Polar residues" evidence="3">
    <location>
        <begin position="431"/>
        <end position="442"/>
    </location>
</feature>
<evidence type="ECO:0000256" key="3">
    <source>
        <dbReference type="SAM" id="MobiDB-lite"/>
    </source>
</evidence>
<feature type="region of interest" description="Disordered" evidence="3">
    <location>
        <begin position="419"/>
        <end position="442"/>
    </location>
</feature>
<evidence type="ECO:0000259" key="4">
    <source>
        <dbReference type="PROSITE" id="PS50048"/>
    </source>
</evidence>
<evidence type="ECO:0000313" key="5">
    <source>
        <dbReference type="EMBL" id="KAK2594079.1"/>
    </source>
</evidence>
<dbReference type="CDD" id="cd00067">
    <property type="entry name" value="GAL4"/>
    <property type="match status" value="1"/>
</dbReference>
<sequence>MKIEESTGHLQDGQGNPIPVHVPDARSQSTAEIKRTGPRQKRWAPKVTTGCKTCRARRIKCDEAKPHCKQCISRGRWCEYATPSPPAVTDSQNKGQHSEDKKPTPPISPQQIVEKWRLQSQSQSPGSSKSPELKPPGWDIVEGVRYLFEVMAPEHLSNSLGSSDFDNQFVGPPTIIIEHSFLMVVTAHRIKTACRKRGVLPAPDQLVSLAHIWARFYFHMTHSLDRVNRLINSPEPAIGVFYRIMDILHVELTLLSPTWRPHIEGCATLIRLYGGVLRVLDLSEGGPSPILAIQLILIIATMANTTSPATDQIQGFASWTTPELCAVYSKTMYSEMPCPTHLFLNIIQINRLRTQLAATVSYKDVIWPLARDIFVDIERFSPENWIEPYPVPQKPEMVLVGKIFKTAVTLYGVLSLPPPPMSSPPPAEGDSPQTHETPTAASYQKTKVAIRDKLMRQACQAMDIRPTKIYLSWPLAVLGVALVDGKPSDQATIEDYLRKISVAPQSYCGPTITLNKLKAFWASGKTGWEDCFDEPCPVLA</sequence>
<dbReference type="Gene3D" id="4.10.240.10">
    <property type="entry name" value="Zn(2)-C6 fungal-type DNA-binding domain"/>
    <property type="match status" value="1"/>
</dbReference>
<feature type="region of interest" description="Disordered" evidence="3">
    <location>
        <begin position="84"/>
        <end position="136"/>
    </location>
</feature>
<dbReference type="GO" id="GO:0005634">
    <property type="term" value="C:nucleus"/>
    <property type="evidence" value="ECO:0007669"/>
    <property type="project" value="UniProtKB-SubCell"/>
</dbReference>
<accession>A0AAJ0CLZ7</accession>
<reference evidence="5" key="1">
    <citation type="submission" date="2023-06" db="EMBL/GenBank/DDBJ databases">
        <title>Conoideocrella luteorostrata (Hypocreales: Clavicipitaceae), a potential biocontrol fungus for elongate hemlock scale in United States Christmas tree production areas.</title>
        <authorList>
            <person name="Barrett H."/>
            <person name="Lovett B."/>
            <person name="Macias A.M."/>
            <person name="Stajich J.E."/>
            <person name="Kasson M.T."/>
        </authorList>
    </citation>
    <scope>NUCLEOTIDE SEQUENCE</scope>
    <source>
        <strain evidence="5">ARSEF 14590</strain>
    </source>
</reference>
<dbReference type="GO" id="GO:0008270">
    <property type="term" value="F:zinc ion binding"/>
    <property type="evidence" value="ECO:0007669"/>
    <property type="project" value="InterPro"/>
</dbReference>
<dbReference type="PROSITE" id="PS50048">
    <property type="entry name" value="ZN2_CY6_FUNGAL_2"/>
    <property type="match status" value="1"/>
</dbReference>
<dbReference type="InterPro" id="IPR021858">
    <property type="entry name" value="Fun_TF"/>
</dbReference>
<feature type="domain" description="Zn(2)-C6 fungal-type" evidence="4">
    <location>
        <begin position="50"/>
        <end position="80"/>
    </location>
</feature>
<dbReference type="EMBL" id="JASWJB010000182">
    <property type="protein sequence ID" value="KAK2594079.1"/>
    <property type="molecule type" value="Genomic_DNA"/>
</dbReference>
<comment type="subcellular location">
    <subcellularLocation>
        <location evidence="1">Nucleus</location>
    </subcellularLocation>
</comment>
<comment type="caution">
    <text evidence="5">The sequence shown here is derived from an EMBL/GenBank/DDBJ whole genome shotgun (WGS) entry which is preliminary data.</text>
</comment>
<keyword evidence="2" id="KW-0539">Nucleus</keyword>
<feature type="compositionally biased region" description="Low complexity" evidence="3">
    <location>
        <begin position="119"/>
        <end position="130"/>
    </location>
</feature>
<gene>
    <name evidence="5" type="ORF">QQS21_008228</name>
</gene>
<dbReference type="GO" id="GO:0000976">
    <property type="term" value="F:transcription cis-regulatory region binding"/>
    <property type="evidence" value="ECO:0007669"/>
    <property type="project" value="TreeGrafter"/>
</dbReference>
<evidence type="ECO:0000256" key="1">
    <source>
        <dbReference type="ARBA" id="ARBA00004123"/>
    </source>
</evidence>
<dbReference type="PROSITE" id="PS00463">
    <property type="entry name" value="ZN2_CY6_FUNGAL_1"/>
    <property type="match status" value="1"/>
</dbReference>
<feature type="region of interest" description="Disordered" evidence="3">
    <location>
        <begin position="1"/>
        <end position="48"/>
    </location>
</feature>
<dbReference type="GO" id="GO:0045944">
    <property type="term" value="P:positive regulation of transcription by RNA polymerase II"/>
    <property type="evidence" value="ECO:0007669"/>
    <property type="project" value="TreeGrafter"/>
</dbReference>
<dbReference type="AlphaFoldDB" id="A0AAJ0CLZ7"/>
<name>A0AAJ0CLZ7_9HYPO</name>
<dbReference type="PANTHER" id="PTHR37534:SF48">
    <property type="entry name" value="FINGER DOMAIN PROTEIN, PUTATIVE-RELATED"/>
    <property type="match status" value="1"/>
</dbReference>
<organism evidence="5 6">
    <name type="scientific">Conoideocrella luteorostrata</name>
    <dbReference type="NCBI Taxonomy" id="1105319"/>
    <lineage>
        <taxon>Eukaryota</taxon>
        <taxon>Fungi</taxon>
        <taxon>Dikarya</taxon>
        <taxon>Ascomycota</taxon>
        <taxon>Pezizomycotina</taxon>
        <taxon>Sordariomycetes</taxon>
        <taxon>Hypocreomycetidae</taxon>
        <taxon>Hypocreales</taxon>
        <taxon>Clavicipitaceae</taxon>
        <taxon>Conoideocrella</taxon>
    </lineage>
</organism>
<dbReference type="InterPro" id="IPR036864">
    <property type="entry name" value="Zn2-C6_fun-type_DNA-bd_sf"/>
</dbReference>
<dbReference type="InterPro" id="IPR001138">
    <property type="entry name" value="Zn2Cys6_DnaBD"/>
</dbReference>
<dbReference type="GO" id="GO:0000981">
    <property type="term" value="F:DNA-binding transcription factor activity, RNA polymerase II-specific"/>
    <property type="evidence" value="ECO:0007669"/>
    <property type="project" value="InterPro"/>
</dbReference>
<evidence type="ECO:0000313" key="6">
    <source>
        <dbReference type="Proteomes" id="UP001251528"/>
    </source>
</evidence>
<dbReference type="Pfam" id="PF00172">
    <property type="entry name" value="Zn_clus"/>
    <property type="match status" value="1"/>
</dbReference>
<dbReference type="PANTHER" id="PTHR37534">
    <property type="entry name" value="TRANSCRIPTIONAL ACTIVATOR PROTEIN UGA3"/>
    <property type="match status" value="1"/>
</dbReference>
<proteinExistence type="predicted"/>